<protein>
    <submittedName>
        <fullName evidence="1">Uncharacterized protein</fullName>
    </submittedName>
</protein>
<proteinExistence type="predicted"/>
<name>A0ABY5DKI2_9GAMM</name>
<evidence type="ECO:0000313" key="2">
    <source>
        <dbReference type="Proteomes" id="UP001055955"/>
    </source>
</evidence>
<sequence>MLKKIMPVSVGLFVLCFLGYVVRLEYRLHALSHINPQVTQVYQMPEGFNEVPIWMGLGQYDRVLALIDELPEAETQRLCSQIEEERERREHVLAAINDLLHTPDTLSAKKGPFYFESTAKNENLKELKMILQLGWLSAQNGFVGWDDIQVMLQTWLDQSDLSWQENPSISLLMTKRVGGSDE</sequence>
<evidence type="ECO:0000313" key="1">
    <source>
        <dbReference type="EMBL" id="UTC24497.1"/>
    </source>
</evidence>
<gene>
    <name evidence="1" type="ORF">MMH89_04600</name>
</gene>
<dbReference type="RefSeq" id="WP_258568281.1">
    <property type="nucleotide sequence ID" value="NZ_CP092900.1"/>
</dbReference>
<accession>A0ABY5DKI2</accession>
<organism evidence="1 2">
    <name type="scientific">Candidatus Comchoanobacter bicostacola</name>
    <dbReference type="NCBI Taxonomy" id="2919598"/>
    <lineage>
        <taxon>Bacteria</taxon>
        <taxon>Pseudomonadati</taxon>
        <taxon>Pseudomonadota</taxon>
        <taxon>Gammaproteobacteria</taxon>
        <taxon>Candidatus Comchoanobacterales</taxon>
        <taxon>Candidatus Comchoanobacteraceae</taxon>
        <taxon>Candidatus Comchoanobacter</taxon>
    </lineage>
</organism>
<dbReference type="Proteomes" id="UP001055955">
    <property type="component" value="Chromosome"/>
</dbReference>
<dbReference type="EMBL" id="CP092900">
    <property type="protein sequence ID" value="UTC24497.1"/>
    <property type="molecule type" value="Genomic_DNA"/>
</dbReference>
<keyword evidence="2" id="KW-1185">Reference proteome</keyword>
<reference evidence="1 2" key="1">
    <citation type="journal article" date="2022" name="Nat. Microbiol.">
        <title>The microbiome of a bacterivorous marine choanoflagellate contains a resource-demanding obligate bacterial associate.</title>
        <authorList>
            <person name="Needham D.M."/>
            <person name="Poirier C."/>
            <person name="Bachy C."/>
            <person name="George E.E."/>
            <person name="Wilken S."/>
            <person name="Yung C.C.M."/>
            <person name="Limardo A.J."/>
            <person name="Morando M."/>
            <person name="Sudek L."/>
            <person name="Malmstrom R.R."/>
            <person name="Keeling P.J."/>
            <person name="Santoro A.E."/>
            <person name="Worden A.Z."/>
        </authorList>
    </citation>
    <scope>NUCLEOTIDE SEQUENCE [LARGE SCALE GENOMIC DNA]</scope>
    <source>
        <strain evidence="1 2">Comchoano-1</strain>
    </source>
</reference>